<dbReference type="EMBL" id="JAGGJX010000002">
    <property type="protein sequence ID" value="MBP1855255.1"/>
    <property type="molecule type" value="Genomic_DNA"/>
</dbReference>
<dbReference type="Gene3D" id="3.40.50.1110">
    <property type="entry name" value="SGNH hydrolase"/>
    <property type="match status" value="1"/>
</dbReference>
<comment type="caution">
    <text evidence="2">The sequence shown here is derived from an EMBL/GenBank/DDBJ whole genome shotgun (WGS) entry which is preliminary data.</text>
</comment>
<evidence type="ECO:0000259" key="1">
    <source>
        <dbReference type="Pfam" id="PF13472"/>
    </source>
</evidence>
<dbReference type="Pfam" id="PF13472">
    <property type="entry name" value="Lipase_GDSL_2"/>
    <property type="match status" value="1"/>
</dbReference>
<organism evidence="2 3">
    <name type="scientific">Metaclostridioides mangenotii</name>
    <dbReference type="NCBI Taxonomy" id="1540"/>
    <lineage>
        <taxon>Bacteria</taxon>
        <taxon>Bacillati</taxon>
        <taxon>Bacillota</taxon>
        <taxon>Clostridia</taxon>
        <taxon>Peptostreptococcales</taxon>
        <taxon>Peptostreptococcaceae</taxon>
        <taxon>Metaclostridioides</taxon>
    </lineage>
</organism>
<evidence type="ECO:0000313" key="3">
    <source>
        <dbReference type="Proteomes" id="UP000767291"/>
    </source>
</evidence>
<evidence type="ECO:0000313" key="2">
    <source>
        <dbReference type="EMBL" id="MBP1855255.1"/>
    </source>
</evidence>
<dbReference type="InterPro" id="IPR013830">
    <property type="entry name" value="SGNH_hydro"/>
</dbReference>
<protein>
    <submittedName>
        <fullName evidence="2">Lysophospholipase L1-like esterase</fullName>
    </submittedName>
</protein>
<dbReference type="Proteomes" id="UP000767291">
    <property type="component" value="Unassembled WGS sequence"/>
</dbReference>
<dbReference type="SUPFAM" id="SSF52266">
    <property type="entry name" value="SGNH hydrolase"/>
    <property type="match status" value="1"/>
</dbReference>
<reference evidence="2 3" key="1">
    <citation type="submission" date="2021-03" db="EMBL/GenBank/DDBJ databases">
        <title>Genomic Encyclopedia of Type Strains, Phase IV (KMG-IV): sequencing the most valuable type-strain genomes for metagenomic binning, comparative biology and taxonomic classification.</title>
        <authorList>
            <person name="Goeker M."/>
        </authorList>
    </citation>
    <scope>NUCLEOTIDE SEQUENCE [LARGE SCALE GENOMIC DNA]</scope>
    <source>
        <strain evidence="2 3">DSM 1289</strain>
    </source>
</reference>
<keyword evidence="3" id="KW-1185">Reference proteome</keyword>
<dbReference type="RefSeq" id="WP_209456702.1">
    <property type="nucleotide sequence ID" value="NZ_BAAACS010000002.1"/>
</dbReference>
<accession>A0ABS4EBE4</accession>
<feature type="domain" description="SGNH hydrolase-type esterase" evidence="1">
    <location>
        <begin position="36"/>
        <end position="263"/>
    </location>
</feature>
<gene>
    <name evidence="2" type="ORF">J2Z43_001648</name>
</gene>
<dbReference type="InterPro" id="IPR036514">
    <property type="entry name" value="SGNH_hydro_sf"/>
</dbReference>
<proteinExistence type="predicted"/>
<sequence>MIRLLKRILTAFMLSFLTIAIGISVYAEQSKYEYVVLGDSISTGVGLKDKEKQKFSKKLAKSINKRSINLAVNGIDSSDLVDIFRSNDKDINRYIRSSEVITLSIGGNNLLQPLMYSIKESLGLSDNASSYEIERAVRLNPEPLVDLLTPEGLRSPEVTGKLKDGLREFDRDFPIIIKHIKDQNPEVKLVVQTLYNPFTETAILKPMSSVADIYISQINRSIKRNSYENNYLVADVYNVFKSNSRDVMTNMAYFDIHPNEKGQNEIYKTILSVVDDNIPQEIPTISSDKENGFGEISKYWKIICRKIGEFFT</sequence>
<name>A0ABS4EBE4_9FIRM</name>